<proteinExistence type="predicted"/>
<name>A0A4C1SFP0_EUMVA</name>
<accession>A0A4C1SFP0</accession>
<dbReference type="EMBL" id="BGZK01000007">
    <property type="protein sequence ID" value="GBP00905.1"/>
    <property type="molecule type" value="Genomic_DNA"/>
</dbReference>
<gene>
    <name evidence="1" type="ORF">EVAR_2231_1</name>
</gene>
<keyword evidence="2" id="KW-1185">Reference proteome</keyword>
<evidence type="ECO:0000313" key="2">
    <source>
        <dbReference type="Proteomes" id="UP000299102"/>
    </source>
</evidence>
<dbReference type="AlphaFoldDB" id="A0A4C1SFP0"/>
<sequence length="134" mass="15646">MCEKRVLDKRVLTPHQKRKRMECCLQFLELYGENTDAIIKSEQPIPKNSRCFLSSERSRRPSLAIVRDCWQTIKLKGSILLYHTMPIFYGSEQQQLKGKMAILSKGVLLLHDNAFRFISLRLQRLPRLTAVLKS</sequence>
<protein>
    <submittedName>
        <fullName evidence="1">Uncharacterized protein</fullName>
    </submittedName>
</protein>
<reference evidence="1 2" key="1">
    <citation type="journal article" date="2019" name="Commun. Biol.">
        <title>The bagworm genome reveals a unique fibroin gene that provides high tensile strength.</title>
        <authorList>
            <person name="Kono N."/>
            <person name="Nakamura H."/>
            <person name="Ohtoshi R."/>
            <person name="Tomita M."/>
            <person name="Numata K."/>
            <person name="Arakawa K."/>
        </authorList>
    </citation>
    <scope>NUCLEOTIDE SEQUENCE [LARGE SCALE GENOMIC DNA]</scope>
</reference>
<evidence type="ECO:0000313" key="1">
    <source>
        <dbReference type="EMBL" id="GBP00905.1"/>
    </source>
</evidence>
<comment type="caution">
    <text evidence="1">The sequence shown here is derived from an EMBL/GenBank/DDBJ whole genome shotgun (WGS) entry which is preliminary data.</text>
</comment>
<dbReference type="Proteomes" id="UP000299102">
    <property type="component" value="Unassembled WGS sequence"/>
</dbReference>
<organism evidence="1 2">
    <name type="scientific">Eumeta variegata</name>
    <name type="common">Bagworm moth</name>
    <name type="synonym">Eumeta japonica</name>
    <dbReference type="NCBI Taxonomy" id="151549"/>
    <lineage>
        <taxon>Eukaryota</taxon>
        <taxon>Metazoa</taxon>
        <taxon>Ecdysozoa</taxon>
        <taxon>Arthropoda</taxon>
        <taxon>Hexapoda</taxon>
        <taxon>Insecta</taxon>
        <taxon>Pterygota</taxon>
        <taxon>Neoptera</taxon>
        <taxon>Endopterygota</taxon>
        <taxon>Lepidoptera</taxon>
        <taxon>Glossata</taxon>
        <taxon>Ditrysia</taxon>
        <taxon>Tineoidea</taxon>
        <taxon>Psychidae</taxon>
        <taxon>Oiketicinae</taxon>
        <taxon>Eumeta</taxon>
    </lineage>
</organism>